<evidence type="ECO:0008006" key="3">
    <source>
        <dbReference type="Google" id="ProtNLM"/>
    </source>
</evidence>
<sequence>MKKESVTKFIRRKEVLGIFLVLFIVFGFYSVKLMSANPYVVNTQRIGTYREEGTLKHEAYLKPNELYGYRVTMDDYPIPLVDRFILRYTYHSEPQLSEGSYHVVVRAEYYVNKGSEEIVLWDEKLFEERGDLTNGGFTTEYVLDMGKFATDSGEIAKELGVKRLKNRITIETTVNGKATVGGKEISEDFDHSVELIRDSAAELYYFTDTSKAEKRALTERTVTENDATVLGITSDLGTAKVVTTVLAALMLLPLLGYVYVSRPPKDELSKVRPYVVKGAPGEVEKVVALKTPKDLETTFELVDKPILHYIEGDEEVYAIIDDGVSYEYRRPLPQEEEKAN</sequence>
<dbReference type="KEGG" id="tsl:A3L11_03980"/>
<name>A0A2Z2MRM4_9EURY</name>
<dbReference type="AlphaFoldDB" id="A0A2Z2MRM4"/>
<protein>
    <recommendedName>
        <fullName evidence="3">DUF5305 domain-containing protein</fullName>
    </recommendedName>
</protein>
<dbReference type="Proteomes" id="UP000250125">
    <property type="component" value="Chromosome"/>
</dbReference>
<reference evidence="1 2" key="1">
    <citation type="submission" date="2016-04" db="EMBL/GenBank/DDBJ databases">
        <title>Complete genome sequence of Thermococcus siculi type strain RG-20.</title>
        <authorList>
            <person name="Oger P.M."/>
        </authorList>
    </citation>
    <scope>NUCLEOTIDE SEQUENCE [LARGE SCALE GENOMIC DNA]</scope>
    <source>
        <strain evidence="1 2">RG-20</strain>
    </source>
</reference>
<gene>
    <name evidence="1" type="ORF">A3L11_03980</name>
</gene>
<evidence type="ECO:0000313" key="1">
    <source>
        <dbReference type="EMBL" id="ASJ08436.1"/>
    </source>
</evidence>
<dbReference type="GeneID" id="33317369"/>
<dbReference type="EMBL" id="CP015103">
    <property type="protein sequence ID" value="ASJ08436.1"/>
    <property type="molecule type" value="Genomic_DNA"/>
</dbReference>
<dbReference type="RefSeq" id="WP_088855675.1">
    <property type="nucleotide sequence ID" value="NZ_CP015103.1"/>
</dbReference>
<keyword evidence="2" id="KW-1185">Reference proteome</keyword>
<dbReference type="Pfam" id="PF17231">
    <property type="entry name" value="DUF5305"/>
    <property type="match status" value="1"/>
</dbReference>
<evidence type="ECO:0000313" key="2">
    <source>
        <dbReference type="Proteomes" id="UP000250125"/>
    </source>
</evidence>
<accession>A0A2Z2MRM4</accession>
<dbReference type="OrthoDB" id="86028at2157"/>
<proteinExistence type="predicted"/>
<organism evidence="1 2">
    <name type="scientific">Thermococcus siculi</name>
    <dbReference type="NCBI Taxonomy" id="72803"/>
    <lineage>
        <taxon>Archaea</taxon>
        <taxon>Methanobacteriati</taxon>
        <taxon>Methanobacteriota</taxon>
        <taxon>Thermococci</taxon>
        <taxon>Thermococcales</taxon>
        <taxon>Thermococcaceae</taxon>
        <taxon>Thermococcus</taxon>
    </lineage>
</organism>
<dbReference type="InterPro" id="IPR035185">
    <property type="entry name" value="DUF5305"/>
</dbReference>